<organism evidence="1 2">
    <name type="scientific">Cajanus cajan</name>
    <name type="common">Pigeon pea</name>
    <name type="synonym">Cajanus indicus</name>
    <dbReference type="NCBI Taxonomy" id="3821"/>
    <lineage>
        <taxon>Eukaryota</taxon>
        <taxon>Viridiplantae</taxon>
        <taxon>Streptophyta</taxon>
        <taxon>Embryophyta</taxon>
        <taxon>Tracheophyta</taxon>
        <taxon>Spermatophyta</taxon>
        <taxon>Magnoliopsida</taxon>
        <taxon>eudicotyledons</taxon>
        <taxon>Gunneridae</taxon>
        <taxon>Pentapetalae</taxon>
        <taxon>rosids</taxon>
        <taxon>fabids</taxon>
        <taxon>Fabales</taxon>
        <taxon>Fabaceae</taxon>
        <taxon>Papilionoideae</taxon>
        <taxon>50 kb inversion clade</taxon>
        <taxon>NPAAA clade</taxon>
        <taxon>indigoferoid/millettioid clade</taxon>
        <taxon>Phaseoleae</taxon>
        <taxon>Cajanus</taxon>
    </lineage>
</organism>
<dbReference type="Gramene" id="C.cajan_16275.t">
    <property type="protein sequence ID" value="C.cajan_16275.t"/>
    <property type="gene ID" value="C.cajan_16275"/>
</dbReference>
<dbReference type="PANTHER" id="PTHR37610">
    <property type="entry name" value="CCHC-TYPE DOMAIN-CONTAINING PROTEIN"/>
    <property type="match status" value="1"/>
</dbReference>
<dbReference type="EMBL" id="CM003610">
    <property type="protein sequence ID" value="KYP62225.1"/>
    <property type="molecule type" value="Genomic_DNA"/>
</dbReference>
<gene>
    <name evidence="1" type="ORF">KK1_016751</name>
</gene>
<name>A0A151T5B4_CAJCA</name>
<sequence>MKRALQSKNKFKFVDGSIKNPGPSHHLYDSCVRCNTTAFGWITRTLSQEIAQSIIYFENALFRISDLLQEIHSIKQGDRSVSAYHTKLKTLWEELKALRETPSCTCNVKCICKFANTAKRNKEVGYVIFFLKGLNDQYNTVRSHILMMEPLPSISKAFSHALQQETQLTNPIIQKSIVLATTNDTANNWKENFAGRGGGFASRSRGKSFGQGNTSNSNKVCTFYGK</sequence>
<protein>
    <submittedName>
        <fullName evidence="1">Uncharacterized protein</fullName>
    </submittedName>
</protein>
<dbReference type="AlphaFoldDB" id="A0A151T5B4"/>
<keyword evidence="2" id="KW-1185">Reference proteome</keyword>
<dbReference type="PANTHER" id="PTHR37610:SF55">
    <property type="entry name" value="RETROTRANSPOSON COPIA-LIKE N-TERMINAL DOMAIN-CONTAINING PROTEIN"/>
    <property type="match status" value="1"/>
</dbReference>
<proteinExistence type="predicted"/>
<evidence type="ECO:0000313" key="1">
    <source>
        <dbReference type="EMBL" id="KYP62225.1"/>
    </source>
</evidence>
<dbReference type="Proteomes" id="UP000075243">
    <property type="component" value="Chromosome 8"/>
</dbReference>
<evidence type="ECO:0000313" key="2">
    <source>
        <dbReference type="Proteomes" id="UP000075243"/>
    </source>
</evidence>
<reference evidence="1 2" key="1">
    <citation type="journal article" date="2012" name="Nat. Biotechnol.">
        <title>Draft genome sequence of pigeonpea (Cajanus cajan), an orphan legume crop of resource-poor farmers.</title>
        <authorList>
            <person name="Varshney R.K."/>
            <person name="Chen W."/>
            <person name="Li Y."/>
            <person name="Bharti A.K."/>
            <person name="Saxena R.K."/>
            <person name="Schlueter J.A."/>
            <person name="Donoghue M.T."/>
            <person name="Azam S."/>
            <person name="Fan G."/>
            <person name="Whaley A.M."/>
            <person name="Farmer A.D."/>
            <person name="Sheridan J."/>
            <person name="Iwata A."/>
            <person name="Tuteja R."/>
            <person name="Penmetsa R.V."/>
            <person name="Wu W."/>
            <person name="Upadhyaya H.D."/>
            <person name="Yang S.P."/>
            <person name="Shah T."/>
            <person name="Saxena K.B."/>
            <person name="Michael T."/>
            <person name="McCombie W.R."/>
            <person name="Yang B."/>
            <person name="Zhang G."/>
            <person name="Yang H."/>
            <person name="Wang J."/>
            <person name="Spillane C."/>
            <person name="Cook D.R."/>
            <person name="May G.D."/>
            <person name="Xu X."/>
            <person name="Jackson S.A."/>
        </authorList>
    </citation>
    <scope>NUCLEOTIDE SEQUENCE [LARGE SCALE GENOMIC DNA]</scope>
    <source>
        <strain evidence="2">cv. Asha</strain>
    </source>
</reference>
<accession>A0A151T5B4</accession>